<dbReference type="PROSITE" id="PS00018">
    <property type="entry name" value="EF_HAND_1"/>
    <property type="match status" value="3"/>
</dbReference>
<evidence type="ECO:0000313" key="4">
    <source>
        <dbReference type="WBParaSite" id="ACRNAN_scaffold9132.g19252.t1"/>
    </source>
</evidence>
<dbReference type="SMART" id="SM00054">
    <property type="entry name" value="EFh"/>
    <property type="match status" value="2"/>
</dbReference>
<feature type="domain" description="EF-hand" evidence="2">
    <location>
        <begin position="144"/>
        <end position="179"/>
    </location>
</feature>
<feature type="domain" description="EF-hand" evidence="2">
    <location>
        <begin position="102"/>
        <end position="137"/>
    </location>
</feature>
<name>A0A914EKM5_9BILA</name>
<proteinExistence type="predicted"/>
<dbReference type="SUPFAM" id="SSF47473">
    <property type="entry name" value="EF-hand"/>
    <property type="match status" value="1"/>
</dbReference>
<dbReference type="Gene3D" id="1.10.238.10">
    <property type="entry name" value="EF-hand"/>
    <property type="match status" value="1"/>
</dbReference>
<accession>A0A914EKM5</accession>
<sequence length="233" mass="27513">MPITVERTTSKYAIWPAWMEIDQDQQLGTDLRCTNWIDMQELIKNHKDVDPFLLQKWERIFTLFFDRNASHNVDWSDFYLVVRRVRDIYGAESVQISYAKKSMEALWQGLCKLADSDSDQLISLDEWVNLLKKVDIKQRTEPTWFNDYSNFMFKLFDVSADGVLDVAEYTDGMSAYGYKTAECHEAFKLFSRVDKWTCLEKIPLETWKKLFFEAFFSIDKNAPGNHLFGKINF</sequence>
<dbReference type="InterPro" id="IPR018247">
    <property type="entry name" value="EF_Hand_1_Ca_BS"/>
</dbReference>
<protein>
    <submittedName>
        <fullName evidence="4">EF-hand domain-containing protein</fullName>
    </submittedName>
</protein>
<dbReference type="PROSITE" id="PS50222">
    <property type="entry name" value="EF_HAND_2"/>
    <property type="match status" value="2"/>
</dbReference>
<keyword evidence="1" id="KW-0106">Calcium</keyword>
<reference evidence="4" key="1">
    <citation type="submission" date="2022-11" db="UniProtKB">
        <authorList>
            <consortium name="WormBaseParasite"/>
        </authorList>
    </citation>
    <scope>IDENTIFICATION</scope>
</reference>
<dbReference type="InterPro" id="IPR011992">
    <property type="entry name" value="EF-hand-dom_pair"/>
</dbReference>
<dbReference type="AlphaFoldDB" id="A0A914EKM5"/>
<dbReference type="InterPro" id="IPR002048">
    <property type="entry name" value="EF_hand_dom"/>
</dbReference>
<dbReference type="WBParaSite" id="ACRNAN_scaffold9132.g19252.t1">
    <property type="protein sequence ID" value="ACRNAN_scaffold9132.g19252.t1"/>
    <property type="gene ID" value="ACRNAN_scaffold9132.g19252"/>
</dbReference>
<organism evidence="3 4">
    <name type="scientific">Acrobeloides nanus</name>
    <dbReference type="NCBI Taxonomy" id="290746"/>
    <lineage>
        <taxon>Eukaryota</taxon>
        <taxon>Metazoa</taxon>
        <taxon>Ecdysozoa</taxon>
        <taxon>Nematoda</taxon>
        <taxon>Chromadorea</taxon>
        <taxon>Rhabditida</taxon>
        <taxon>Tylenchina</taxon>
        <taxon>Cephalobomorpha</taxon>
        <taxon>Cephaloboidea</taxon>
        <taxon>Cephalobidae</taxon>
        <taxon>Acrobeloides</taxon>
    </lineage>
</organism>
<keyword evidence="3" id="KW-1185">Reference proteome</keyword>
<evidence type="ECO:0000313" key="3">
    <source>
        <dbReference type="Proteomes" id="UP000887540"/>
    </source>
</evidence>
<evidence type="ECO:0000259" key="2">
    <source>
        <dbReference type="PROSITE" id="PS50222"/>
    </source>
</evidence>
<evidence type="ECO:0000256" key="1">
    <source>
        <dbReference type="ARBA" id="ARBA00022837"/>
    </source>
</evidence>
<dbReference type="GO" id="GO:0005509">
    <property type="term" value="F:calcium ion binding"/>
    <property type="evidence" value="ECO:0007669"/>
    <property type="project" value="InterPro"/>
</dbReference>
<dbReference type="Proteomes" id="UP000887540">
    <property type="component" value="Unplaced"/>
</dbReference>